<reference evidence="1" key="2">
    <citation type="submission" date="2021-08" db="EMBL/GenBank/DDBJ databases">
        <authorList>
            <person name="Tani A."/>
            <person name="Ola A."/>
            <person name="Ogura Y."/>
            <person name="Katsura K."/>
            <person name="Hayashi T."/>
        </authorList>
    </citation>
    <scope>NUCLEOTIDE SEQUENCE</scope>
    <source>
        <strain evidence="1">DSM 16372</strain>
    </source>
</reference>
<evidence type="ECO:0000313" key="1">
    <source>
        <dbReference type="EMBL" id="GJD87187.1"/>
    </source>
</evidence>
<gene>
    <name evidence="1" type="ORF">BHAOGJBA_0687</name>
</gene>
<comment type="caution">
    <text evidence="1">The sequence shown here is derived from an EMBL/GenBank/DDBJ whole genome shotgun (WGS) entry which is preliminary data.</text>
</comment>
<reference evidence="1" key="1">
    <citation type="journal article" date="2016" name="Front. Microbiol.">
        <title>Genome Sequence of the Piezophilic, Mesophilic Sulfate-Reducing Bacterium Desulfovibrio indicus J2T.</title>
        <authorList>
            <person name="Cao J."/>
            <person name="Maignien L."/>
            <person name="Shao Z."/>
            <person name="Alain K."/>
            <person name="Jebbar M."/>
        </authorList>
    </citation>
    <scope>NUCLEOTIDE SEQUENCE</scope>
    <source>
        <strain evidence="1">DSM 16372</strain>
    </source>
</reference>
<dbReference type="Proteomes" id="UP001055247">
    <property type="component" value="Unassembled WGS sequence"/>
</dbReference>
<proteinExistence type="predicted"/>
<keyword evidence="2" id="KW-1185">Reference proteome</keyword>
<dbReference type="AlphaFoldDB" id="A0AAV4ZFP6"/>
<dbReference type="RefSeq" id="WP_238229465.1">
    <property type="nucleotide sequence ID" value="NZ_BPQO01000002.1"/>
</dbReference>
<name>A0AAV4ZFP6_9HYPH</name>
<sequence>MRRLAIMLAVILAAMAEAVRTTVRLVWRAGRWIAESVAAPRSRAPAAAVAADEALDALAEASLPAPAPAVTAPEPAPVCPASEWGAVALAYAVARKAGEPEPDLRTLDEAALAWLRGLDDADLGRLRMLTPRQAGEHMLGTWPIPGLSLCPTIRQHQASLLPTPPAPRVAEPEPAALAYAGPRLAYG</sequence>
<evidence type="ECO:0000313" key="2">
    <source>
        <dbReference type="Proteomes" id="UP001055247"/>
    </source>
</evidence>
<protein>
    <submittedName>
        <fullName evidence="1">Uncharacterized protein</fullName>
    </submittedName>
</protein>
<accession>A0AAV4ZFP6</accession>
<organism evidence="1 2">
    <name type="scientific">Methylobacterium hispanicum</name>
    <dbReference type="NCBI Taxonomy" id="270350"/>
    <lineage>
        <taxon>Bacteria</taxon>
        <taxon>Pseudomonadati</taxon>
        <taxon>Pseudomonadota</taxon>
        <taxon>Alphaproteobacteria</taxon>
        <taxon>Hyphomicrobiales</taxon>
        <taxon>Methylobacteriaceae</taxon>
        <taxon>Methylobacterium</taxon>
    </lineage>
</organism>
<dbReference type="EMBL" id="BPQO01000002">
    <property type="protein sequence ID" value="GJD87187.1"/>
    <property type="molecule type" value="Genomic_DNA"/>
</dbReference>